<keyword evidence="3 5" id="KW-0560">Oxidoreductase</keyword>
<dbReference type="InterPro" id="IPR012786">
    <property type="entry name" value="Protocat_dOase_a"/>
</dbReference>
<sequence length="190" mass="21291">MDTFLQTPSQTVGPYFAYGLTPEQYLYDYSSIANGNLIKSELVTGERITILGQVWDGAGKLIPDAMIEIWQADAEGKYLNDPQLFPGFGRLGTGTHPHNKVEFHTIKPGSVNGQAPHINVIVFMRGLLVHAYTRLYFSDEEANLTDAVLNAVPHARRSTLLALRTDTHGKVEYHFNIYMQGENETVFFDL</sequence>
<organism evidence="5 6">
    <name type="scientific">Rhodocytophaga rosea</name>
    <dbReference type="NCBI Taxonomy" id="2704465"/>
    <lineage>
        <taxon>Bacteria</taxon>
        <taxon>Pseudomonadati</taxon>
        <taxon>Bacteroidota</taxon>
        <taxon>Cytophagia</taxon>
        <taxon>Cytophagales</taxon>
        <taxon>Rhodocytophagaceae</taxon>
        <taxon>Rhodocytophaga</taxon>
    </lineage>
</organism>
<dbReference type="PANTHER" id="PTHR33711">
    <property type="entry name" value="DIOXYGENASE, PUTATIVE (AFU_ORTHOLOGUE AFUA_2G02910)-RELATED"/>
    <property type="match status" value="1"/>
</dbReference>
<dbReference type="EMBL" id="CP048222">
    <property type="protein sequence ID" value="QHT65490.1"/>
    <property type="molecule type" value="Genomic_DNA"/>
</dbReference>
<evidence type="ECO:0000313" key="6">
    <source>
        <dbReference type="Proteomes" id="UP000480178"/>
    </source>
</evidence>
<dbReference type="Gene3D" id="2.60.130.10">
    <property type="entry name" value="Aromatic compound dioxygenase"/>
    <property type="match status" value="1"/>
</dbReference>
<dbReference type="KEGG" id="rhoz:GXP67_01785"/>
<dbReference type="EC" id="1.13.11.3" evidence="5"/>
<name>A0A6C0GCS8_9BACT</name>
<evidence type="ECO:0000256" key="3">
    <source>
        <dbReference type="ARBA" id="ARBA00023002"/>
    </source>
</evidence>
<dbReference type="RefSeq" id="WP_162441577.1">
    <property type="nucleotide sequence ID" value="NZ_CP048222.1"/>
</dbReference>
<keyword evidence="2 5" id="KW-0223">Dioxygenase</keyword>
<dbReference type="SUPFAM" id="SSF49482">
    <property type="entry name" value="Aromatic compound dioxygenase"/>
    <property type="match status" value="1"/>
</dbReference>
<accession>A0A6C0GCS8</accession>
<comment type="similarity">
    <text evidence="1">Belongs to the intradiol ring-cleavage dioxygenase family.</text>
</comment>
<dbReference type="AlphaFoldDB" id="A0A6C0GCS8"/>
<dbReference type="Proteomes" id="UP000480178">
    <property type="component" value="Chromosome"/>
</dbReference>
<reference evidence="5 6" key="1">
    <citation type="submission" date="2020-01" db="EMBL/GenBank/DDBJ databases">
        <authorList>
            <person name="Kim M.K."/>
        </authorList>
    </citation>
    <scope>NUCLEOTIDE SEQUENCE [LARGE SCALE GENOMIC DNA]</scope>
    <source>
        <strain evidence="5 6">172606-1</strain>
    </source>
</reference>
<dbReference type="InterPro" id="IPR050770">
    <property type="entry name" value="Intradiol_RC_Dioxygenase"/>
</dbReference>
<evidence type="ECO:0000256" key="2">
    <source>
        <dbReference type="ARBA" id="ARBA00022964"/>
    </source>
</evidence>
<gene>
    <name evidence="5" type="primary">pcaG</name>
    <name evidence="5" type="ORF">GXP67_01785</name>
</gene>
<dbReference type="GO" id="GO:0008199">
    <property type="term" value="F:ferric iron binding"/>
    <property type="evidence" value="ECO:0007669"/>
    <property type="project" value="InterPro"/>
</dbReference>
<dbReference type="NCBIfam" id="TIGR02423">
    <property type="entry name" value="protocat_alph"/>
    <property type="match status" value="1"/>
</dbReference>
<evidence type="ECO:0000256" key="1">
    <source>
        <dbReference type="ARBA" id="ARBA00007825"/>
    </source>
</evidence>
<keyword evidence="6" id="KW-1185">Reference proteome</keyword>
<dbReference type="CDD" id="cd03463">
    <property type="entry name" value="3_4-PCD_alpha"/>
    <property type="match status" value="1"/>
</dbReference>
<evidence type="ECO:0000313" key="5">
    <source>
        <dbReference type="EMBL" id="QHT65490.1"/>
    </source>
</evidence>
<dbReference type="PANTHER" id="PTHR33711:SF9">
    <property type="entry name" value="PROTOCATECHUATE 3,4-DIOXYGENASE ALPHA CHAIN"/>
    <property type="match status" value="1"/>
</dbReference>
<dbReference type="Pfam" id="PF00775">
    <property type="entry name" value="Dioxygenase_C"/>
    <property type="match status" value="1"/>
</dbReference>
<dbReference type="GO" id="GO:0018578">
    <property type="term" value="F:protocatechuate 3,4-dioxygenase activity"/>
    <property type="evidence" value="ECO:0007669"/>
    <property type="project" value="UniProtKB-EC"/>
</dbReference>
<protein>
    <submittedName>
        <fullName evidence="5">Protocatechuate 3,4-dioxygenase subunit alpha</fullName>
        <ecNumber evidence="5">1.13.11.3</ecNumber>
    </submittedName>
</protein>
<feature type="domain" description="Intradiol ring-cleavage dioxygenases" evidence="4">
    <location>
        <begin position="50"/>
        <end position="78"/>
    </location>
</feature>
<dbReference type="PROSITE" id="PS00083">
    <property type="entry name" value="INTRADIOL_DIOXYGENAS"/>
    <property type="match status" value="1"/>
</dbReference>
<dbReference type="InterPro" id="IPR015889">
    <property type="entry name" value="Intradiol_dOase_core"/>
</dbReference>
<dbReference type="InterPro" id="IPR000627">
    <property type="entry name" value="Intradiol_dOase_C"/>
</dbReference>
<proteinExistence type="inferred from homology"/>
<evidence type="ECO:0000259" key="4">
    <source>
        <dbReference type="PROSITE" id="PS00083"/>
    </source>
</evidence>